<dbReference type="AlphaFoldDB" id="A0AAE1M8F1"/>
<dbReference type="SMART" id="SM00666">
    <property type="entry name" value="PB1"/>
    <property type="match status" value="1"/>
</dbReference>
<dbReference type="EMBL" id="JAWXYG010000012">
    <property type="protein sequence ID" value="KAK4257452.1"/>
    <property type="molecule type" value="Genomic_DNA"/>
</dbReference>
<evidence type="ECO:0000256" key="4">
    <source>
        <dbReference type="PROSITE-ProRule" id="PRU00325"/>
    </source>
</evidence>
<dbReference type="SMART" id="SM00575">
    <property type="entry name" value="ZnF_PMZ"/>
    <property type="match status" value="1"/>
</dbReference>
<feature type="region of interest" description="Disordered" evidence="5">
    <location>
        <begin position="145"/>
        <end position="240"/>
    </location>
</feature>
<dbReference type="InterPro" id="IPR018289">
    <property type="entry name" value="MULE_transposase_dom"/>
</dbReference>
<keyword evidence="1" id="KW-0479">Metal-binding</keyword>
<dbReference type="PANTHER" id="PTHR31973:SF149">
    <property type="entry name" value="SWIM-TYPE DOMAIN-CONTAINING PROTEIN"/>
    <property type="match status" value="1"/>
</dbReference>
<evidence type="ECO:0000256" key="1">
    <source>
        <dbReference type="ARBA" id="ARBA00022723"/>
    </source>
</evidence>
<dbReference type="InterPro" id="IPR006564">
    <property type="entry name" value="Znf_PMZ"/>
</dbReference>
<reference evidence="7" key="1">
    <citation type="submission" date="2023-10" db="EMBL/GenBank/DDBJ databases">
        <title>Chromosome-level genome of the transformable northern wattle, Acacia crassicarpa.</title>
        <authorList>
            <person name="Massaro I."/>
            <person name="Sinha N.R."/>
            <person name="Poethig S."/>
            <person name="Leichty A.R."/>
        </authorList>
    </citation>
    <scope>NUCLEOTIDE SEQUENCE</scope>
    <source>
        <strain evidence="7">Acra3RX</strain>
        <tissue evidence="7">Leaf</tissue>
    </source>
</reference>
<feature type="compositionally biased region" description="Acidic residues" evidence="5">
    <location>
        <begin position="799"/>
        <end position="814"/>
    </location>
</feature>
<dbReference type="InterPro" id="IPR004332">
    <property type="entry name" value="Transposase_MuDR"/>
</dbReference>
<organism evidence="7 8">
    <name type="scientific">Acacia crassicarpa</name>
    <name type="common">northern wattle</name>
    <dbReference type="NCBI Taxonomy" id="499986"/>
    <lineage>
        <taxon>Eukaryota</taxon>
        <taxon>Viridiplantae</taxon>
        <taxon>Streptophyta</taxon>
        <taxon>Embryophyta</taxon>
        <taxon>Tracheophyta</taxon>
        <taxon>Spermatophyta</taxon>
        <taxon>Magnoliopsida</taxon>
        <taxon>eudicotyledons</taxon>
        <taxon>Gunneridae</taxon>
        <taxon>Pentapetalae</taxon>
        <taxon>rosids</taxon>
        <taxon>fabids</taxon>
        <taxon>Fabales</taxon>
        <taxon>Fabaceae</taxon>
        <taxon>Caesalpinioideae</taxon>
        <taxon>mimosoid clade</taxon>
        <taxon>Acacieae</taxon>
        <taxon>Acacia</taxon>
    </lineage>
</organism>
<keyword evidence="3" id="KW-0862">Zinc</keyword>
<dbReference type="PROSITE" id="PS50966">
    <property type="entry name" value="ZF_SWIM"/>
    <property type="match status" value="1"/>
</dbReference>
<feature type="domain" description="SWIM-type" evidence="6">
    <location>
        <begin position="720"/>
        <end position="752"/>
    </location>
</feature>
<evidence type="ECO:0000259" key="6">
    <source>
        <dbReference type="PROSITE" id="PS50966"/>
    </source>
</evidence>
<evidence type="ECO:0000313" key="8">
    <source>
        <dbReference type="Proteomes" id="UP001293593"/>
    </source>
</evidence>
<keyword evidence="2 4" id="KW-0863">Zinc-finger</keyword>
<dbReference type="Pfam" id="PF00564">
    <property type="entry name" value="PB1"/>
    <property type="match status" value="1"/>
</dbReference>
<dbReference type="Proteomes" id="UP001293593">
    <property type="component" value="Unassembled WGS sequence"/>
</dbReference>
<comment type="caution">
    <text evidence="7">The sequence shown here is derived from an EMBL/GenBank/DDBJ whole genome shotgun (WGS) entry which is preliminary data.</text>
</comment>
<keyword evidence="8" id="KW-1185">Reference proteome</keyword>
<accession>A0AAE1M8F1</accession>
<dbReference type="SUPFAM" id="SSF54277">
    <property type="entry name" value="CAD &amp; PB1 domains"/>
    <property type="match status" value="1"/>
</dbReference>
<dbReference type="Pfam" id="PF10551">
    <property type="entry name" value="MULE"/>
    <property type="match status" value="1"/>
</dbReference>
<proteinExistence type="predicted"/>
<gene>
    <name evidence="7" type="ORF">QN277_007038</name>
</gene>
<evidence type="ECO:0000256" key="2">
    <source>
        <dbReference type="ARBA" id="ARBA00022771"/>
    </source>
</evidence>
<evidence type="ECO:0000313" key="7">
    <source>
        <dbReference type="EMBL" id="KAK4257452.1"/>
    </source>
</evidence>
<evidence type="ECO:0000256" key="5">
    <source>
        <dbReference type="SAM" id="MobiDB-lite"/>
    </source>
</evidence>
<name>A0AAE1M8F1_9FABA</name>
<dbReference type="InterPro" id="IPR000270">
    <property type="entry name" value="PB1_dom"/>
</dbReference>
<protein>
    <recommendedName>
        <fullName evidence="6">SWIM-type domain-containing protein</fullName>
    </recommendedName>
</protein>
<dbReference type="PANTHER" id="PTHR31973">
    <property type="entry name" value="POLYPROTEIN, PUTATIVE-RELATED"/>
    <property type="match status" value="1"/>
</dbReference>
<evidence type="ECO:0000256" key="3">
    <source>
        <dbReference type="ARBA" id="ARBA00022833"/>
    </source>
</evidence>
<dbReference type="InterPro" id="IPR007527">
    <property type="entry name" value="Znf_SWIM"/>
</dbReference>
<dbReference type="Pfam" id="PF03108">
    <property type="entry name" value="DBD_Tnp_Mut"/>
    <property type="match status" value="1"/>
</dbReference>
<feature type="compositionally biased region" description="Polar residues" evidence="5">
    <location>
        <begin position="145"/>
        <end position="157"/>
    </location>
</feature>
<dbReference type="GO" id="GO:0008270">
    <property type="term" value="F:zinc ion binding"/>
    <property type="evidence" value="ECO:0007669"/>
    <property type="project" value="UniProtKB-KW"/>
</dbReference>
<sequence length="868" mass="97996">MVKGKLILISQSGGEFLTNDDGSMSYTGGEAHAVEINHETSFDDLKLKIAELWNLQTKTMSIKYFLPGNRKTLICLSNDRDLNRMKEFYAASITADVFISGKEGFDQESLNMNTRRNNINVAEAVTPANPSKTKSKTVRKRIASAGTSANRSPNHAVNNKHGAACSRPPGSVAIVTDTSSHGGILSDMDASPADAVKKRRRAASRAVTANGPTIEAASGENNKVMPRKKNKKDHGGAAADNGKHQLDLLFNEDSDNLLVGTDITPGKLAECWKDSITGVGQDFRSVQEFRDALQKYAIAHHFAYRYIKNDTIRARARCACEDCPWRIFASWVPADDSFRIKKMEEPHTCGGKSWKSTHPSKNWLVNVVKDRLRDNLHHKTKEIARGIHRDFGIQVNYSQVWRAVEEAREQLQGSYKEAYNQLPRLCEKMLESNPGSCIKLVTSEDKRFQRLFLSFHALIQGFQAGCRPLLFLDSTPLKSKYHEVLLTATSLDGDDGAFPVALCIVDVENDDNWNWFLEQLKLTIPTSQPLTFVSDWEKELKQTVLKVFENAHHGYSMYHLLDSFKKSLRGPYHGEGRPSLPVNFLSAAHTLRLDGFKMFLEQIRKVSTTAYDWVMEVEPEQWASALFKGERYNHILVDVAELYTMWIDEVRELPITQKVEALGCKIMELINNRRAASSSWTSRLTPTKEELVLDESLRAQGLKVLFSSDTLFEVHDDSVRVVNIEKWDCSCLRWKATRLPCCHAIAVLNCTRRSVYDYCVKYFTADNFRRTYFESINPVSDYLSINPASDGLNHSGKAEEEEEDDEEEAAEVEEEIEIESNVLPPCNSRPYCQNKKDENKTAKKSRKTVTCTKCKGRGHNKATCKETS</sequence>
<feature type="region of interest" description="Disordered" evidence="5">
    <location>
        <begin position="790"/>
        <end position="814"/>
    </location>
</feature>
<dbReference type="Pfam" id="PF04434">
    <property type="entry name" value="SWIM"/>
    <property type="match status" value="1"/>
</dbReference>